<dbReference type="AlphaFoldDB" id="A0A0A8YJG8"/>
<evidence type="ECO:0000313" key="2">
    <source>
        <dbReference type="EMBL" id="JAD26211.1"/>
    </source>
</evidence>
<sequence>MSRPPLPLANNPPEPKVPCRHEPPPTETVDLHLPTFLDQTERELPYFLSRPSFLSLALSPELSPEHHHDHQLLVHRRQPRRPHCASRAHQSTHRPPLSLPDALARARPVRYRDSIFHCRRRGHAAPPACRRR</sequence>
<organism evidence="2">
    <name type="scientific">Arundo donax</name>
    <name type="common">Giant reed</name>
    <name type="synonym">Donax arundinaceus</name>
    <dbReference type="NCBI Taxonomy" id="35708"/>
    <lineage>
        <taxon>Eukaryota</taxon>
        <taxon>Viridiplantae</taxon>
        <taxon>Streptophyta</taxon>
        <taxon>Embryophyta</taxon>
        <taxon>Tracheophyta</taxon>
        <taxon>Spermatophyta</taxon>
        <taxon>Magnoliopsida</taxon>
        <taxon>Liliopsida</taxon>
        <taxon>Poales</taxon>
        <taxon>Poaceae</taxon>
        <taxon>PACMAD clade</taxon>
        <taxon>Arundinoideae</taxon>
        <taxon>Arundineae</taxon>
        <taxon>Arundo</taxon>
    </lineage>
</organism>
<reference evidence="2" key="1">
    <citation type="submission" date="2014-09" db="EMBL/GenBank/DDBJ databases">
        <authorList>
            <person name="Magalhaes I.L.F."/>
            <person name="Oliveira U."/>
            <person name="Santos F.R."/>
            <person name="Vidigal T.H.D.A."/>
            <person name="Brescovit A.D."/>
            <person name="Santos A.J."/>
        </authorList>
    </citation>
    <scope>NUCLEOTIDE SEQUENCE</scope>
    <source>
        <tissue evidence="2">Shoot tissue taken approximately 20 cm above the soil surface</tissue>
    </source>
</reference>
<feature type="compositionally biased region" description="Basic residues" evidence="1">
    <location>
        <begin position="73"/>
        <end position="92"/>
    </location>
</feature>
<name>A0A0A8YJG8_ARUDO</name>
<feature type="region of interest" description="Disordered" evidence="1">
    <location>
        <begin position="66"/>
        <end position="104"/>
    </location>
</feature>
<evidence type="ECO:0000256" key="1">
    <source>
        <dbReference type="SAM" id="MobiDB-lite"/>
    </source>
</evidence>
<reference evidence="2" key="2">
    <citation type="journal article" date="2015" name="Data Brief">
        <title>Shoot transcriptome of the giant reed, Arundo donax.</title>
        <authorList>
            <person name="Barrero R.A."/>
            <person name="Guerrero F.D."/>
            <person name="Moolhuijzen P."/>
            <person name="Goolsby J.A."/>
            <person name="Tidwell J."/>
            <person name="Bellgard S.E."/>
            <person name="Bellgard M.I."/>
        </authorList>
    </citation>
    <scope>NUCLEOTIDE SEQUENCE</scope>
    <source>
        <tissue evidence="2">Shoot tissue taken approximately 20 cm above the soil surface</tissue>
    </source>
</reference>
<dbReference type="EMBL" id="GBRH01271684">
    <property type="protein sequence ID" value="JAD26211.1"/>
    <property type="molecule type" value="Transcribed_RNA"/>
</dbReference>
<accession>A0A0A8YJG8</accession>
<feature type="region of interest" description="Disordered" evidence="1">
    <location>
        <begin position="1"/>
        <end position="30"/>
    </location>
</feature>
<feature type="compositionally biased region" description="Pro residues" evidence="1">
    <location>
        <begin position="1"/>
        <end position="16"/>
    </location>
</feature>
<protein>
    <submittedName>
        <fullName evidence="2">Uncharacterized protein</fullName>
    </submittedName>
</protein>
<proteinExistence type="predicted"/>